<reference evidence="1 2" key="1">
    <citation type="journal article" date="2024" name="J Genomics">
        <title>Draft genome sequencing and assembly of Favolaschia claudopus CIRM-BRFM 2984 isolated from oak limbs.</title>
        <authorList>
            <person name="Navarro D."/>
            <person name="Drula E."/>
            <person name="Chaduli D."/>
            <person name="Cazenave R."/>
            <person name="Ahrendt S."/>
            <person name="Wang J."/>
            <person name="Lipzen A."/>
            <person name="Daum C."/>
            <person name="Barry K."/>
            <person name="Grigoriev I.V."/>
            <person name="Favel A."/>
            <person name="Rosso M.N."/>
            <person name="Martin F."/>
        </authorList>
    </citation>
    <scope>NUCLEOTIDE SEQUENCE [LARGE SCALE GENOMIC DNA]</scope>
    <source>
        <strain evidence="1 2">CIRM-BRFM 2984</strain>
    </source>
</reference>
<gene>
    <name evidence="1" type="ORF">R3P38DRAFT_804740</name>
</gene>
<proteinExistence type="predicted"/>
<dbReference type="AlphaFoldDB" id="A0AAV9Z227"/>
<comment type="caution">
    <text evidence="1">The sequence shown here is derived from an EMBL/GenBank/DDBJ whole genome shotgun (WGS) entry which is preliminary data.</text>
</comment>
<sequence>MTNVADVFGRATSSSRFAMPMAPRWGEMEGQCAQAGWVKVFLLQSPISSMIPTKYSASRSYSLTYHASTTSTSSYPTKPAASSYKFPFAHHNPSPSPNSTIRLGAVTQHLYRPRPLPLAGLAVLINAHRRRSVGRARLHWGWVSRRLLASAEEARVVQAWRAVCGCVCGRMESSSLCVRAWVQAGDNEPRTTRTRWEAGSLLRAMTPLGRVWDNWRCPWMEGWGVGGPSPASTAAQD</sequence>
<accession>A0AAV9Z227</accession>
<evidence type="ECO:0000313" key="1">
    <source>
        <dbReference type="EMBL" id="KAK6969059.1"/>
    </source>
</evidence>
<organism evidence="1 2">
    <name type="scientific">Favolaschia claudopus</name>
    <dbReference type="NCBI Taxonomy" id="2862362"/>
    <lineage>
        <taxon>Eukaryota</taxon>
        <taxon>Fungi</taxon>
        <taxon>Dikarya</taxon>
        <taxon>Basidiomycota</taxon>
        <taxon>Agaricomycotina</taxon>
        <taxon>Agaricomycetes</taxon>
        <taxon>Agaricomycetidae</taxon>
        <taxon>Agaricales</taxon>
        <taxon>Marasmiineae</taxon>
        <taxon>Mycenaceae</taxon>
        <taxon>Favolaschia</taxon>
    </lineage>
</organism>
<protein>
    <submittedName>
        <fullName evidence="1">Uncharacterized protein</fullName>
    </submittedName>
</protein>
<evidence type="ECO:0000313" key="2">
    <source>
        <dbReference type="Proteomes" id="UP001362999"/>
    </source>
</evidence>
<dbReference type="EMBL" id="JAWWNJ010000235">
    <property type="protein sequence ID" value="KAK6969059.1"/>
    <property type="molecule type" value="Genomic_DNA"/>
</dbReference>
<name>A0AAV9Z227_9AGAR</name>
<dbReference type="Proteomes" id="UP001362999">
    <property type="component" value="Unassembled WGS sequence"/>
</dbReference>
<keyword evidence="2" id="KW-1185">Reference proteome</keyword>